<name>A0A314ZJ63_PRUYE</name>
<evidence type="ECO:0000313" key="1">
    <source>
        <dbReference type="EMBL" id="PQQ19389.1"/>
    </source>
</evidence>
<sequence length="137" mass="14954">MVEQEKVFNVCFNATNSIQLSSQLNDKEELPESEGGRISTLSSVPDSQIVHSDGGASLVASGETQMDGRKHDLTTLFLRQIVIKVPTLLCVQQVASHSSSMIGILRSSLEDFGTKYSNGWPVCRLSWRVISALDVLS</sequence>
<evidence type="ECO:0000313" key="2">
    <source>
        <dbReference type="Proteomes" id="UP000250321"/>
    </source>
</evidence>
<proteinExistence type="predicted"/>
<dbReference type="AlphaFoldDB" id="A0A314ZJ63"/>
<accession>A0A314ZJ63</accession>
<comment type="caution">
    <text evidence="1">The sequence shown here is derived from an EMBL/GenBank/DDBJ whole genome shotgun (WGS) entry which is preliminary data.</text>
</comment>
<keyword evidence="2" id="KW-1185">Reference proteome</keyword>
<organism evidence="1 2">
    <name type="scientific">Prunus yedoensis var. nudiflora</name>
    <dbReference type="NCBI Taxonomy" id="2094558"/>
    <lineage>
        <taxon>Eukaryota</taxon>
        <taxon>Viridiplantae</taxon>
        <taxon>Streptophyta</taxon>
        <taxon>Embryophyta</taxon>
        <taxon>Tracheophyta</taxon>
        <taxon>Spermatophyta</taxon>
        <taxon>Magnoliopsida</taxon>
        <taxon>eudicotyledons</taxon>
        <taxon>Gunneridae</taxon>
        <taxon>Pentapetalae</taxon>
        <taxon>rosids</taxon>
        <taxon>fabids</taxon>
        <taxon>Rosales</taxon>
        <taxon>Rosaceae</taxon>
        <taxon>Amygdaloideae</taxon>
        <taxon>Amygdaleae</taxon>
        <taxon>Prunus</taxon>
    </lineage>
</organism>
<reference evidence="1 2" key="1">
    <citation type="submission" date="2018-02" db="EMBL/GenBank/DDBJ databases">
        <title>Draft genome of wild Prunus yedoensis var. nudiflora.</title>
        <authorList>
            <person name="Baek S."/>
            <person name="Kim J.-H."/>
            <person name="Choi K."/>
            <person name="Kim G.-B."/>
            <person name="Cho A."/>
            <person name="Jang H."/>
            <person name="Shin C.-H."/>
            <person name="Yu H.-J."/>
            <person name="Mun J.-H."/>
        </authorList>
    </citation>
    <scope>NUCLEOTIDE SEQUENCE [LARGE SCALE GENOMIC DNA]</scope>
    <source>
        <strain evidence="2">cv. Jeju island</strain>
        <tissue evidence="1">Leaf</tissue>
    </source>
</reference>
<dbReference type="Proteomes" id="UP000250321">
    <property type="component" value="Unassembled WGS sequence"/>
</dbReference>
<protein>
    <submittedName>
        <fullName evidence="1">Squamosa promoter-binding-like protein 7</fullName>
    </submittedName>
</protein>
<gene>
    <name evidence="1" type="ORF">Pyn_07774</name>
</gene>
<dbReference type="EMBL" id="PJQY01000066">
    <property type="protein sequence ID" value="PQQ19389.1"/>
    <property type="molecule type" value="Genomic_DNA"/>
</dbReference>